<reference evidence="2 3" key="1">
    <citation type="journal article" date="2018" name="PLoS ONE">
        <title>The draft genome of Kipferlia bialata reveals reductive genome evolution in fornicate parasites.</title>
        <authorList>
            <person name="Tanifuji G."/>
            <person name="Takabayashi S."/>
            <person name="Kume K."/>
            <person name="Takagi M."/>
            <person name="Nakayama T."/>
            <person name="Kamikawa R."/>
            <person name="Inagaki Y."/>
            <person name="Hashimoto T."/>
        </authorList>
    </citation>
    <scope>NUCLEOTIDE SEQUENCE [LARGE SCALE GENOMIC DNA]</scope>
    <source>
        <strain evidence="2">NY0173</strain>
    </source>
</reference>
<name>A0A9K3CY10_9EUKA</name>
<organism evidence="2 3">
    <name type="scientific">Kipferlia bialata</name>
    <dbReference type="NCBI Taxonomy" id="797122"/>
    <lineage>
        <taxon>Eukaryota</taxon>
        <taxon>Metamonada</taxon>
        <taxon>Carpediemonas-like organisms</taxon>
        <taxon>Kipferlia</taxon>
    </lineage>
</organism>
<proteinExistence type="predicted"/>
<feature type="region of interest" description="Disordered" evidence="1">
    <location>
        <begin position="224"/>
        <end position="279"/>
    </location>
</feature>
<sequence length="279" mass="29558">MAQREPKPPTRPSGAAQPSPAPESPSSARIRDIRRRGYTKPRQGPPPGPPPGYGSPPGHEGGPISPLSPNSPDYGLSVSNRRHGSPQGSPPGGVSHGGFPLDLKGHGMGMKGHAMVGSPRGGPASTPRDVESPRGSYLLRKPDPKKSRGKGRPVTEYMEPSRRRRVRPGSHRLMISPVASYNEPVVKEVGPAAPYRAQIPSLQSSPEKVPGMIALNTGMLPASNYGDRAHIASARGRLNHTKRGRSRSNGPASARRNPLPRRNRNTTGGEDPLKGPAVV</sequence>
<accession>A0A9K3CY10</accession>
<dbReference type="AlphaFoldDB" id="A0A9K3CY10"/>
<keyword evidence="3" id="KW-1185">Reference proteome</keyword>
<feature type="non-terminal residue" evidence="2">
    <location>
        <position position="1"/>
    </location>
</feature>
<evidence type="ECO:0000313" key="2">
    <source>
        <dbReference type="EMBL" id="GIQ85443.1"/>
    </source>
</evidence>
<evidence type="ECO:0000313" key="3">
    <source>
        <dbReference type="Proteomes" id="UP000265618"/>
    </source>
</evidence>
<feature type="region of interest" description="Disordered" evidence="1">
    <location>
        <begin position="1"/>
        <end position="171"/>
    </location>
</feature>
<dbReference type="Proteomes" id="UP000265618">
    <property type="component" value="Unassembled WGS sequence"/>
</dbReference>
<dbReference type="EMBL" id="BDIP01001944">
    <property type="protein sequence ID" value="GIQ85443.1"/>
    <property type="molecule type" value="Genomic_DNA"/>
</dbReference>
<feature type="compositionally biased region" description="Basic residues" evidence="1">
    <location>
        <begin position="237"/>
        <end position="246"/>
    </location>
</feature>
<evidence type="ECO:0000256" key="1">
    <source>
        <dbReference type="SAM" id="MobiDB-lite"/>
    </source>
</evidence>
<feature type="compositionally biased region" description="Low complexity" evidence="1">
    <location>
        <begin position="12"/>
        <end position="28"/>
    </location>
</feature>
<comment type="caution">
    <text evidence="2">The sequence shown here is derived from an EMBL/GenBank/DDBJ whole genome shotgun (WGS) entry which is preliminary data.</text>
</comment>
<feature type="compositionally biased region" description="Pro residues" evidence="1">
    <location>
        <begin position="43"/>
        <end position="54"/>
    </location>
</feature>
<protein>
    <submittedName>
        <fullName evidence="2">Uncharacterized protein</fullName>
    </submittedName>
</protein>
<gene>
    <name evidence="2" type="ORF">KIPB_007109</name>
</gene>